<dbReference type="KEGG" id="eiv:EIN_106330"/>
<dbReference type="AlphaFoldDB" id="A0A0A1UAK8"/>
<sequence>MITQSDIHYCVLKKFVSFNVPNGTNRKMILCRREAADIEFVKGLSDTPHEITKRVMTHDFCSNMSIKDHRSINKYITRLQERLLGSNPQTIEDINFTEVLKTTLIPQNESNPDNTFLFYDSFTETQTLSRFFIFSSCTQRHIASKSEEVFGDGTYRITPNTITCLYTLHSLIDNTCYPIAFLLLPNDTEETFVRALKVLKPFLINVKIVHCDCQISALNAFSKVLGANIKLCLFHLNQAVFRMLGKKGLSKEYIENAKLHLWVRRLFGLPFLPKEEIHDAFEKLFIEMST</sequence>
<reference evidence="1 2" key="1">
    <citation type="submission" date="2012-10" db="EMBL/GenBank/DDBJ databases">
        <authorList>
            <person name="Zafar N."/>
            <person name="Inman J."/>
            <person name="Hall N."/>
            <person name="Lorenzi H."/>
            <person name="Caler E."/>
        </authorList>
    </citation>
    <scope>NUCLEOTIDE SEQUENCE [LARGE SCALE GENOMIC DNA]</scope>
    <source>
        <strain evidence="1 2">IP1</strain>
    </source>
</reference>
<feature type="non-terminal residue" evidence="1">
    <location>
        <position position="290"/>
    </location>
</feature>
<organism evidence="1 2">
    <name type="scientific">Entamoeba invadens IP1</name>
    <dbReference type="NCBI Taxonomy" id="370355"/>
    <lineage>
        <taxon>Eukaryota</taxon>
        <taxon>Amoebozoa</taxon>
        <taxon>Evosea</taxon>
        <taxon>Archamoebae</taxon>
        <taxon>Mastigamoebida</taxon>
        <taxon>Entamoebidae</taxon>
        <taxon>Entamoeba</taxon>
    </lineage>
</organism>
<evidence type="ECO:0000313" key="2">
    <source>
        <dbReference type="Proteomes" id="UP000014680"/>
    </source>
</evidence>
<dbReference type="GeneID" id="14889202"/>
<protein>
    <recommendedName>
        <fullName evidence="3">MULE transposase domain-containing protein</fullName>
    </recommendedName>
</protein>
<gene>
    <name evidence="1" type="ORF">EIN_106330</name>
</gene>
<dbReference type="RefSeq" id="XP_004256995.1">
    <property type="nucleotide sequence ID" value="XM_004256947.1"/>
</dbReference>
<evidence type="ECO:0000313" key="1">
    <source>
        <dbReference type="EMBL" id="ELP90224.1"/>
    </source>
</evidence>
<evidence type="ECO:0008006" key="3">
    <source>
        <dbReference type="Google" id="ProtNLM"/>
    </source>
</evidence>
<keyword evidence="2" id="KW-1185">Reference proteome</keyword>
<dbReference type="OrthoDB" id="90756at2759"/>
<accession>A0A0A1UAK8</accession>
<proteinExistence type="predicted"/>
<dbReference type="Proteomes" id="UP000014680">
    <property type="component" value="Unassembled WGS sequence"/>
</dbReference>
<dbReference type="VEuPathDB" id="AmoebaDB:EIN_106330"/>
<name>A0A0A1UAK8_ENTIV</name>
<dbReference type="EMBL" id="KB206512">
    <property type="protein sequence ID" value="ELP90224.1"/>
    <property type="molecule type" value="Genomic_DNA"/>
</dbReference>